<evidence type="ECO:0000313" key="2">
    <source>
        <dbReference type="EMBL" id="SPX59511.1"/>
    </source>
</evidence>
<protein>
    <submittedName>
        <fullName evidence="1">Uncharacterized protein</fullName>
    </submittedName>
</protein>
<dbReference type="RefSeq" id="WP_058443354.1">
    <property type="nucleotide sequence ID" value="NZ_CAAAHT010000031.1"/>
</dbReference>
<dbReference type="Proteomes" id="UP000251942">
    <property type="component" value="Unassembled WGS sequence"/>
</dbReference>
<reference evidence="1 3" key="1">
    <citation type="submission" date="2015-11" db="EMBL/GenBank/DDBJ databases">
        <title>Genomic analysis of 38 Legionella species identifies large and diverse effector repertoires.</title>
        <authorList>
            <person name="Burstein D."/>
            <person name="Amaro F."/>
            <person name="Zusman T."/>
            <person name="Lifshitz Z."/>
            <person name="Cohen O."/>
            <person name="Gilbert J.A."/>
            <person name="Pupko T."/>
            <person name="Shuman H.A."/>
            <person name="Segal G."/>
        </authorList>
    </citation>
    <scope>NUCLEOTIDE SEQUENCE [LARGE SCALE GENOMIC DNA]</scope>
    <source>
        <strain evidence="1 3">WO-44C</strain>
    </source>
</reference>
<dbReference type="PATRIC" id="fig|453.4.peg.150"/>
<sequence>MLTEDSVRSLVEQDKVVATPGIPPATLKVTPQVTPSEDVSVITTIVSTKPKTEPKTFQDIFHGGSTNKLSRKLFSFLDDRDRNRLAMTCVDARRLDSVDRALTNVGFKITLMTAILEVLENPVYAEHLTVSRNPSGFLRLNNDLIGAIKDPRILKVIPDAAELRLNFWPGDLYESLGARLEPETRHSHPRGFCSFIVHGGYKHNIYHSSSNPKDPGFTEVVGTVQPVSKAKSFKKKETPQHLSHVLKEDVTATPEGYAYFPVRMIHEVASRTKASVRGDDHGTLSINVVFKTHKSAPVATYSIFMEREESLVEVYDQLPTMLAQQALEIVRNLLKGQIRFFTASMERVKPSSTPASFFGRDTSTSTFTATVEELRGEDTHVKLPTLSSTPEKATAKKKSAEEEAVENMVSILS</sequence>
<gene>
    <name evidence="1" type="ORF">Lfee_0133</name>
    <name evidence="2" type="ORF">NCTC12022_00334</name>
</gene>
<evidence type="ECO:0000313" key="1">
    <source>
        <dbReference type="EMBL" id="KTD04675.1"/>
    </source>
</evidence>
<accession>A0A0W0U9Q2</accession>
<name>A0A0W0U9Q2_9GAMM</name>
<dbReference type="EMBL" id="LNYB01000006">
    <property type="protein sequence ID" value="KTD04675.1"/>
    <property type="molecule type" value="Genomic_DNA"/>
</dbReference>
<dbReference type="OrthoDB" id="5651949at2"/>
<dbReference type="Proteomes" id="UP000054698">
    <property type="component" value="Unassembled WGS sequence"/>
</dbReference>
<organism evidence="1 3">
    <name type="scientific">Legionella feeleii</name>
    <dbReference type="NCBI Taxonomy" id="453"/>
    <lineage>
        <taxon>Bacteria</taxon>
        <taxon>Pseudomonadati</taxon>
        <taxon>Pseudomonadota</taxon>
        <taxon>Gammaproteobacteria</taxon>
        <taxon>Legionellales</taxon>
        <taxon>Legionellaceae</taxon>
        <taxon>Legionella</taxon>
    </lineage>
</organism>
<evidence type="ECO:0000313" key="3">
    <source>
        <dbReference type="Proteomes" id="UP000054698"/>
    </source>
</evidence>
<reference evidence="2 4" key="2">
    <citation type="submission" date="2018-06" db="EMBL/GenBank/DDBJ databases">
        <authorList>
            <consortium name="Pathogen Informatics"/>
            <person name="Doyle S."/>
        </authorList>
    </citation>
    <scope>NUCLEOTIDE SEQUENCE [LARGE SCALE GENOMIC DNA]</scope>
    <source>
        <strain evidence="2 4">NCTC12022</strain>
    </source>
</reference>
<keyword evidence="3" id="KW-1185">Reference proteome</keyword>
<dbReference type="AlphaFoldDB" id="A0A0W0U9Q2"/>
<proteinExistence type="predicted"/>
<dbReference type="EMBL" id="UASS01000001">
    <property type="protein sequence ID" value="SPX59511.1"/>
    <property type="molecule type" value="Genomic_DNA"/>
</dbReference>
<evidence type="ECO:0000313" key="4">
    <source>
        <dbReference type="Proteomes" id="UP000251942"/>
    </source>
</evidence>